<feature type="region of interest" description="Disordered" evidence="1">
    <location>
        <begin position="114"/>
        <end position="183"/>
    </location>
</feature>
<sequence>MDEFRRGSSTIRNPILFWSLFALCVVFLIGAGVYTYFWRKKKQALYSNPIVVSSHTHEPIGNQQTTHQVPIQINRNDTVDVNSKADSQMPSFQQNAAIPMPMPIPMPQMNFQNLQHTGNSGTAPYPTMGSYNPPYPIYPQQNMGNVSSEESSQSHGNANSSSHPQVIGWNSRGTQSELNSKVS</sequence>
<feature type="compositionally biased region" description="Low complexity" evidence="1">
    <location>
        <begin position="151"/>
        <end position="163"/>
    </location>
</feature>
<keyword evidence="2" id="KW-0812">Transmembrane</keyword>
<keyword evidence="4" id="KW-1185">Reference proteome</keyword>
<accession>A0A1J1HUL2</accession>
<dbReference type="Proteomes" id="UP000183832">
    <property type="component" value="Unassembled WGS sequence"/>
</dbReference>
<feature type="transmembrane region" description="Helical" evidence="2">
    <location>
        <begin position="15"/>
        <end position="37"/>
    </location>
</feature>
<proteinExistence type="predicted"/>
<keyword evidence="2" id="KW-0472">Membrane</keyword>
<feature type="compositionally biased region" description="Polar residues" evidence="1">
    <location>
        <begin position="171"/>
        <end position="183"/>
    </location>
</feature>
<name>A0A1J1HUL2_9DIPT</name>
<gene>
    <name evidence="3" type="ORF">CLUMA_CG005348</name>
</gene>
<keyword evidence="2" id="KW-1133">Transmembrane helix</keyword>
<organism evidence="3 4">
    <name type="scientific">Clunio marinus</name>
    <dbReference type="NCBI Taxonomy" id="568069"/>
    <lineage>
        <taxon>Eukaryota</taxon>
        <taxon>Metazoa</taxon>
        <taxon>Ecdysozoa</taxon>
        <taxon>Arthropoda</taxon>
        <taxon>Hexapoda</taxon>
        <taxon>Insecta</taxon>
        <taxon>Pterygota</taxon>
        <taxon>Neoptera</taxon>
        <taxon>Endopterygota</taxon>
        <taxon>Diptera</taxon>
        <taxon>Nematocera</taxon>
        <taxon>Chironomoidea</taxon>
        <taxon>Chironomidae</taxon>
        <taxon>Clunio</taxon>
    </lineage>
</organism>
<dbReference type="AlphaFoldDB" id="A0A1J1HUL2"/>
<evidence type="ECO:0000313" key="4">
    <source>
        <dbReference type="Proteomes" id="UP000183832"/>
    </source>
</evidence>
<reference evidence="3 4" key="1">
    <citation type="submission" date="2015-04" db="EMBL/GenBank/DDBJ databases">
        <authorList>
            <person name="Syromyatnikov M.Y."/>
            <person name="Popov V.N."/>
        </authorList>
    </citation>
    <scope>NUCLEOTIDE SEQUENCE [LARGE SCALE GENOMIC DNA]</scope>
</reference>
<evidence type="ECO:0000256" key="1">
    <source>
        <dbReference type="SAM" id="MobiDB-lite"/>
    </source>
</evidence>
<dbReference type="EMBL" id="CVRI01000021">
    <property type="protein sequence ID" value="CRK91701.1"/>
    <property type="molecule type" value="Genomic_DNA"/>
</dbReference>
<evidence type="ECO:0000313" key="3">
    <source>
        <dbReference type="EMBL" id="CRK91701.1"/>
    </source>
</evidence>
<evidence type="ECO:0000256" key="2">
    <source>
        <dbReference type="SAM" id="Phobius"/>
    </source>
</evidence>
<protein>
    <submittedName>
        <fullName evidence="3">CLUMA_CG005348, isoform A</fullName>
    </submittedName>
</protein>